<dbReference type="RefSeq" id="WP_380098191.1">
    <property type="nucleotide sequence ID" value="NZ_JBHRYD010000015.1"/>
</dbReference>
<dbReference type="Pfam" id="PF07969">
    <property type="entry name" value="Amidohydro_3"/>
    <property type="match status" value="1"/>
</dbReference>
<gene>
    <name evidence="2" type="ORF">ACFOOL_15370</name>
</gene>
<evidence type="ECO:0000259" key="1">
    <source>
        <dbReference type="Pfam" id="PF07969"/>
    </source>
</evidence>
<sequence length="488" mass="52265">MSSSAARPNDRFDWVFRNALVVDGTGGPAFPGDVGIVGDRIEAIGPPKTLGAGAQEIDLAGMALAPGFIDSHTHDDRIVLDAPDMLPKISQGVTTVVVGNCGISLAPVRFDGPPPPPMNLLGGSQAYEFPTFAAYADAVARARPAINVAALIGHSALRLATMADISIKAPPEAMRRMAEMLEEAMANGAAGWSTGLFYPTNAAADAEEVVELGRVVAAAGGVYATHMRDEFANVLDSIDEAVNTARAAGTPLVISHHKCAGVENWGRTTQTLPRIAAAAQTHRVNVDVYPYSAGSTNLRADLVTDTYPIMIAWSEPHPQMASRYLTDIAREWGLDLAETARKLQPAGAIYFQMDEEDVRRVLASDLSMIGSDGLPHDKHPHPRLWGTFPRVLGHYSRELGLLPLETAVHKMTGLTAGVFGLQRRGEIRAGNFADLVAFRPDRIADRATYESPSLQSVGIEWVMVNGVMSFDQDGSSRGRAGRLVSRDR</sequence>
<feature type="domain" description="Amidohydrolase 3" evidence="1">
    <location>
        <begin position="55"/>
        <end position="467"/>
    </location>
</feature>
<dbReference type="InterPro" id="IPR011059">
    <property type="entry name" value="Metal-dep_hydrolase_composite"/>
</dbReference>
<dbReference type="SUPFAM" id="SSF51338">
    <property type="entry name" value="Composite domain of metallo-dependent hydrolases"/>
    <property type="match status" value="2"/>
</dbReference>
<name>A0ABV7X3I7_9HYPH</name>
<proteinExistence type="predicted"/>
<dbReference type="InterPro" id="IPR050378">
    <property type="entry name" value="Metallo-dep_Hydrolases_sf"/>
</dbReference>
<dbReference type="InterPro" id="IPR032466">
    <property type="entry name" value="Metal_Hydrolase"/>
</dbReference>
<dbReference type="Gene3D" id="3.20.20.140">
    <property type="entry name" value="Metal-dependent hydrolases"/>
    <property type="match status" value="1"/>
</dbReference>
<dbReference type="EMBL" id="JBHRYD010000015">
    <property type="protein sequence ID" value="MFC3706131.1"/>
    <property type="molecule type" value="Genomic_DNA"/>
</dbReference>
<evidence type="ECO:0000313" key="3">
    <source>
        <dbReference type="Proteomes" id="UP001595613"/>
    </source>
</evidence>
<accession>A0ABV7X3I7</accession>
<dbReference type="CDD" id="cd01297">
    <property type="entry name" value="D-aminoacylase"/>
    <property type="match status" value="1"/>
</dbReference>
<dbReference type="Gene3D" id="2.30.40.10">
    <property type="entry name" value="Urease, subunit C, domain 1"/>
    <property type="match status" value="1"/>
</dbReference>
<dbReference type="InterPro" id="IPR023100">
    <property type="entry name" value="D-aminoacylase_insert_dom_sf"/>
</dbReference>
<comment type="caution">
    <text evidence="2">The sequence shown here is derived from an EMBL/GenBank/DDBJ whole genome shotgun (WGS) entry which is preliminary data.</text>
</comment>
<dbReference type="SUPFAM" id="SSF51556">
    <property type="entry name" value="Metallo-dependent hydrolases"/>
    <property type="match status" value="1"/>
</dbReference>
<keyword evidence="3" id="KW-1185">Reference proteome</keyword>
<dbReference type="PANTHER" id="PTHR11647">
    <property type="entry name" value="HYDRANTOINASE/DIHYDROPYRIMIDINASE FAMILY MEMBER"/>
    <property type="match status" value="1"/>
</dbReference>
<evidence type="ECO:0000313" key="2">
    <source>
        <dbReference type="EMBL" id="MFC3706131.1"/>
    </source>
</evidence>
<protein>
    <submittedName>
        <fullName evidence="2">Amidohydrolase family protein</fullName>
    </submittedName>
</protein>
<organism evidence="2 3">
    <name type="scientific">Devosia honganensis</name>
    <dbReference type="NCBI Taxonomy" id="1610527"/>
    <lineage>
        <taxon>Bacteria</taxon>
        <taxon>Pseudomonadati</taxon>
        <taxon>Pseudomonadota</taxon>
        <taxon>Alphaproteobacteria</taxon>
        <taxon>Hyphomicrobiales</taxon>
        <taxon>Devosiaceae</taxon>
        <taxon>Devosia</taxon>
    </lineage>
</organism>
<reference evidence="3" key="1">
    <citation type="journal article" date="2019" name="Int. J. Syst. Evol. Microbiol.">
        <title>The Global Catalogue of Microorganisms (GCM) 10K type strain sequencing project: providing services to taxonomists for standard genome sequencing and annotation.</title>
        <authorList>
            <consortium name="The Broad Institute Genomics Platform"/>
            <consortium name="The Broad Institute Genome Sequencing Center for Infectious Disease"/>
            <person name="Wu L."/>
            <person name="Ma J."/>
        </authorList>
    </citation>
    <scope>NUCLEOTIDE SEQUENCE [LARGE SCALE GENOMIC DNA]</scope>
    <source>
        <strain evidence="3">KCTC 42281</strain>
    </source>
</reference>
<dbReference type="PANTHER" id="PTHR11647:SF1">
    <property type="entry name" value="COLLAPSIN RESPONSE MEDIATOR PROTEIN"/>
    <property type="match status" value="1"/>
</dbReference>
<dbReference type="Proteomes" id="UP001595613">
    <property type="component" value="Unassembled WGS sequence"/>
</dbReference>
<dbReference type="Gene3D" id="3.30.1490.130">
    <property type="entry name" value="D-aminoacylase. Domain 3"/>
    <property type="match status" value="1"/>
</dbReference>
<dbReference type="InterPro" id="IPR013108">
    <property type="entry name" value="Amidohydro_3"/>
</dbReference>